<evidence type="ECO:0000313" key="12">
    <source>
        <dbReference type="EMBL" id="NME88368.1"/>
    </source>
</evidence>
<keyword evidence="9" id="KW-0472">Membrane</keyword>
<feature type="transmembrane region" description="Helical" evidence="9">
    <location>
        <begin position="129"/>
        <end position="148"/>
    </location>
</feature>
<dbReference type="GO" id="GO:0000155">
    <property type="term" value="F:phosphorelay sensor kinase activity"/>
    <property type="evidence" value="ECO:0007669"/>
    <property type="project" value="InterPro"/>
</dbReference>
<feature type="domain" description="Histidine kinase/HSP90-like ATPase" evidence="11">
    <location>
        <begin position="293"/>
        <end position="367"/>
    </location>
</feature>
<dbReference type="GO" id="GO:0016020">
    <property type="term" value="C:membrane"/>
    <property type="evidence" value="ECO:0007669"/>
    <property type="project" value="InterPro"/>
</dbReference>
<evidence type="ECO:0000256" key="7">
    <source>
        <dbReference type="ARBA" id="ARBA00022840"/>
    </source>
</evidence>
<keyword evidence="5" id="KW-0547">Nucleotide-binding</keyword>
<name>A0AB36CHT3_9CORY</name>
<gene>
    <name evidence="12" type="ORF">HF853_01450</name>
</gene>
<comment type="catalytic activity">
    <reaction evidence="1">
        <text>ATP + protein L-histidine = ADP + protein N-phospho-L-histidine.</text>
        <dbReference type="EC" id="2.7.13.3"/>
    </reaction>
</comment>
<dbReference type="InterPro" id="IPR003594">
    <property type="entry name" value="HATPase_dom"/>
</dbReference>
<keyword evidence="9" id="KW-1133">Transmembrane helix</keyword>
<dbReference type="EMBL" id="JABAFZ010000001">
    <property type="protein sequence ID" value="NME88368.1"/>
    <property type="molecule type" value="Genomic_DNA"/>
</dbReference>
<dbReference type="Pfam" id="PF07730">
    <property type="entry name" value="HisKA_3"/>
    <property type="match status" value="1"/>
</dbReference>
<dbReference type="GO" id="GO:0046983">
    <property type="term" value="F:protein dimerization activity"/>
    <property type="evidence" value="ECO:0007669"/>
    <property type="project" value="InterPro"/>
</dbReference>
<keyword evidence="4" id="KW-0808">Transferase</keyword>
<evidence type="ECO:0000256" key="5">
    <source>
        <dbReference type="ARBA" id="ARBA00022741"/>
    </source>
</evidence>
<dbReference type="EC" id="2.7.13.3" evidence="2"/>
<dbReference type="AlphaFoldDB" id="A0AB36CHT3"/>
<evidence type="ECO:0000256" key="9">
    <source>
        <dbReference type="SAM" id="Phobius"/>
    </source>
</evidence>
<sequence length="418" mass="45448">MAVLKTGLKKIYGRYLAPIPADISATDVAIEMLGLLKFFVIGGLIVLATTLKQGAPVLDIGFLLAIMAGFIVSWMWWAKNVRLGKNLVAAALSFAFISLAAFIVANNPMGLMLIWSATAVIYLSFSPKLAFLYCMVPVLLTMAIHLIGGSSINRVIMETTGAMLLVFAGFQICVSVRETSAASVESAQANANLRRVNAELSTALRQSRDLTLEKERSRIAASLHDNLGHRLITVMMGLEYALRMKHREPDKAWSEVGESRDNVSEALEEMRVVVRALHPVRLNGESLSEHLNALAGSFRSTRLAVNTNIAEVQLDSQAEELVVAVTQEALTNVVRHSSATQIELELASHLDEIELKIADDGIGTSEPFGFGLRSLAERVEQSGGLMRAEAHGGIGEGFALAVHLPRKNVDGYTNYSYR</sequence>
<keyword evidence="6" id="KW-0418">Kinase</keyword>
<keyword evidence="3" id="KW-0597">Phosphoprotein</keyword>
<dbReference type="Gene3D" id="1.20.5.1930">
    <property type="match status" value="1"/>
</dbReference>
<dbReference type="InterPro" id="IPR050482">
    <property type="entry name" value="Sensor_HK_TwoCompSys"/>
</dbReference>
<evidence type="ECO:0000256" key="6">
    <source>
        <dbReference type="ARBA" id="ARBA00022777"/>
    </source>
</evidence>
<dbReference type="PANTHER" id="PTHR24421">
    <property type="entry name" value="NITRATE/NITRITE SENSOR PROTEIN NARX-RELATED"/>
    <property type="match status" value="1"/>
</dbReference>
<dbReference type="Gene3D" id="3.30.565.10">
    <property type="entry name" value="Histidine kinase-like ATPase, C-terminal domain"/>
    <property type="match status" value="1"/>
</dbReference>
<dbReference type="InterPro" id="IPR036890">
    <property type="entry name" value="HATPase_C_sf"/>
</dbReference>
<dbReference type="Proteomes" id="UP000544551">
    <property type="component" value="Unassembled WGS sequence"/>
</dbReference>
<dbReference type="CDD" id="cd16917">
    <property type="entry name" value="HATPase_UhpB-NarQ-NarX-like"/>
    <property type="match status" value="1"/>
</dbReference>
<dbReference type="SUPFAM" id="SSF55874">
    <property type="entry name" value="ATPase domain of HSP90 chaperone/DNA topoisomerase II/histidine kinase"/>
    <property type="match status" value="1"/>
</dbReference>
<evidence type="ECO:0000256" key="1">
    <source>
        <dbReference type="ARBA" id="ARBA00000085"/>
    </source>
</evidence>
<keyword evidence="7" id="KW-0067">ATP-binding</keyword>
<dbReference type="Pfam" id="PF13581">
    <property type="entry name" value="HATPase_c_2"/>
    <property type="match status" value="1"/>
</dbReference>
<keyword evidence="8" id="KW-0902">Two-component regulatory system</keyword>
<evidence type="ECO:0000256" key="8">
    <source>
        <dbReference type="ARBA" id="ARBA00023012"/>
    </source>
</evidence>
<feature type="transmembrane region" description="Helical" evidence="9">
    <location>
        <begin position="28"/>
        <end position="48"/>
    </location>
</feature>
<comment type="caution">
    <text evidence="12">The sequence shown here is derived from an EMBL/GenBank/DDBJ whole genome shotgun (WGS) entry which is preliminary data.</text>
</comment>
<reference evidence="12 13" key="1">
    <citation type="submission" date="2020-04" db="EMBL/GenBank/DDBJ databases">
        <authorList>
            <person name="Hitch T.C.A."/>
            <person name="Wylensek D."/>
            <person name="Clavel T."/>
        </authorList>
    </citation>
    <scope>NUCLEOTIDE SEQUENCE [LARGE SCALE GENOMIC DNA]</scope>
    <source>
        <strain evidence="12 13">BL-383-APC-3D</strain>
    </source>
</reference>
<evidence type="ECO:0000259" key="10">
    <source>
        <dbReference type="Pfam" id="PF07730"/>
    </source>
</evidence>
<dbReference type="InterPro" id="IPR011712">
    <property type="entry name" value="Sig_transdc_His_kin_sub3_dim/P"/>
</dbReference>
<evidence type="ECO:0000259" key="11">
    <source>
        <dbReference type="Pfam" id="PF13581"/>
    </source>
</evidence>
<dbReference type="GO" id="GO:0005524">
    <property type="term" value="F:ATP binding"/>
    <property type="evidence" value="ECO:0007669"/>
    <property type="project" value="UniProtKB-KW"/>
</dbReference>
<protein>
    <recommendedName>
        <fullName evidence="2">histidine kinase</fullName>
        <ecNumber evidence="2">2.7.13.3</ecNumber>
    </recommendedName>
</protein>
<accession>A0AB36CHT3</accession>
<evidence type="ECO:0000256" key="2">
    <source>
        <dbReference type="ARBA" id="ARBA00012438"/>
    </source>
</evidence>
<evidence type="ECO:0000313" key="13">
    <source>
        <dbReference type="Proteomes" id="UP000544551"/>
    </source>
</evidence>
<keyword evidence="9" id="KW-0812">Transmembrane</keyword>
<feature type="domain" description="Signal transduction histidine kinase subgroup 3 dimerisation and phosphoacceptor" evidence="10">
    <location>
        <begin position="215"/>
        <end position="281"/>
    </location>
</feature>
<organism evidence="12 13">
    <name type="scientific">Corynebacterium stationis</name>
    <dbReference type="NCBI Taxonomy" id="1705"/>
    <lineage>
        <taxon>Bacteria</taxon>
        <taxon>Bacillati</taxon>
        <taxon>Actinomycetota</taxon>
        <taxon>Actinomycetes</taxon>
        <taxon>Mycobacteriales</taxon>
        <taxon>Corynebacteriaceae</taxon>
        <taxon>Corynebacterium</taxon>
    </lineage>
</organism>
<evidence type="ECO:0000256" key="4">
    <source>
        <dbReference type="ARBA" id="ARBA00022679"/>
    </source>
</evidence>
<feature type="transmembrane region" description="Helical" evidence="9">
    <location>
        <begin position="90"/>
        <end position="123"/>
    </location>
</feature>
<dbReference type="RefSeq" id="WP_168968890.1">
    <property type="nucleotide sequence ID" value="NZ_JABAFZ010000001.1"/>
</dbReference>
<feature type="transmembrane region" description="Helical" evidence="9">
    <location>
        <begin position="60"/>
        <end position="78"/>
    </location>
</feature>
<proteinExistence type="predicted"/>
<evidence type="ECO:0000256" key="3">
    <source>
        <dbReference type="ARBA" id="ARBA00022553"/>
    </source>
</evidence>
<dbReference type="PANTHER" id="PTHR24421:SF10">
    <property type="entry name" value="NITRATE_NITRITE SENSOR PROTEIN NARQ"/>
    <property type="match status" value="1"/>
</dbReference>